<protein>
    <submittedName>
        <fullName evidence="1">Uncharacterized protein</fullName>
    </submittedName>
</protein>
<accession>A0A174TSC5</accession>
<dbReference type="OrthoDB" id="9802878at2"/>
<name>A0A174TSC5_9FIRM</name>
<proteinExistence type="predicted"/>
<evidence type="ECO:0000313" key="1">
    <source>
        <dbReference type="EMBL" id="CUQ11321.1"/>
    </source>
</evidence>
<dbReference type="EMBL" id="CZBE01000027">
    <property type="protein sequence ID" value="CUQ11321.1"/>
    <property type="molecule type" value="Genomic_DNA"/>
</dbReference>
<sequence length="183" mass="20689">MTKAVLLEQLRLFTAEATKDLLLPVALQKEDQEQPRPRAAGVYRARFPDSKAVRKKAPYILHQIITGKDVQAPGQRPNNSATVRTIFCVYHHDEQEGGLALLNLMERLRIALLEQRSIGKQFRLDLEAGLESLVYPEDTAPYYAGEMISVWKLPVIERKAPYGKEGNDNVKQLCPGTCFEAQR</sequence>
<dbReference type="AlphaFoldDB" id="A0A174TSC5"/>
<organism evidence="1 2">
    <name type="scientific">Anaerotruncus colihominis</name>
    <dbReference type="NCBI Taxonomy" id="169435"/>
    <lineage>
        <taxon>Bacteria</taxon>
        <taxon>Bacillati</taxon>
        <taxon>Bacillota</taxon>
        <taxon>Clostridia</taxon>
        <taxon>Eubacteriales</taxon>
        <taxon>Oscillospiraceae</taxon>
        <taxon>Anaerotruncus</taxon>
    </lineage>
</organism>
<gene>
    <name evidence="1" type="ORF">ERS852551_03154</name>
</gene>
<evidence type="ECO:0000313" key="2">
    <source>
        <dbReference type="Proteomes" id="UP000095765"/>
    </source>
</evidence>
<dbReference type="Proteomes" id="UP000095765">
    <property type="component" value="Unassembled WGS sequence"/>
</dbReference>
<reference evidence="1 2" key="1">
    <citation type="submission" date="2015-09" db="EMBL/GenBank/DDBJ databases">
        <authorList>
            <consortium name="Pathogen Informatics"/>
        </authorList>
    </citation>
    <scope>NUCLEOTIDE SEQUENCE [LARGE SCALE GENOMIC DNA]</scope>
    <source>
        <strain evidence="1 2">2789STDY5834939</strain>
    </source>
</reference>